<protein>
    <submittedName>
        <fullName evidence="6">23S rRNA (Uracil(1939)-C(5))-methyltransferase RlmD</fullName>
        <ecNumber evidence="6">2.1.1.190</ecNumber>
    </submittedName>
</protein>
<evidence type="ECO:0000313" key="7">
    <source>
        <dbReference type="Proteomes" id="UP000644115"/>
    </source>
</evidence>
<dbReference type="Proteomes" id="UP000644115">
    <property type="component" value="Unassembled WGS sequence"/>
</dbReference>
<comment type="similarity">
    <text evidence="4">Belongs to the class I-like SAM-binding methyltransferase superfamily. RNA M5U methyltransferase family.</text>
</comment>
<feature type="binding site" evidence="4">
    <location>
        <position position="317"/>
    </location>
    <ligand>
        <name>S-adenosyl-L-methionine</name>
        <dbReference type="ChEBI" id="CHEBI:59789"/>
    </ligand>
</feature>
<dbReference type="SUPFAM" id="SSF53335">
    <property type="entry name" value="S-adenosyl-L-methionine-dependent methyltransferases"/>
    <property type="match status" value="1"/>
</dbReference>
<dbReference type="EC" id="2.1.1.190" evidence="6"/>
<dbReference type="PANTHER" id="PTHR11061:SF30">
    <property type="entry name" value="TRNA (URACIL(54)-C(5))-METHYLTRANSFERASE"/>
    <property type="match status" value="1"/>
</dbReference>
<feature type="binding site" evidence="4">
    <location>
        <position position="251"/>
    </location>
    <ligand>
        <name>S-adenosyl-L-methionine</name>
        <dbReference type="ChEBI" id="CHEBI:59789"/>
    </ligand>
</feature>
<dbReference type="GO" id="GO:0070041">
    <property type="term" value="F:rRNA (uridine-C5-)-methyltransferase activity"/>
    <property type="evidence" value="ECO:0007669"/>
    <property type="project" value="TreeGrafter"/>
</dbReference>
<keyword evidence="7" id="KW-1185">Reference proteome</keyword>
<accession>A0A923N931</accession>
<dbReference type="PROSITE" id="PS51687">
    <property type="entry name" value="SAM_MT_RNA_M5U"/>
    <property type="match status" value="1"/>
</dbReference>
<dbReference type="AlphaFoldDB" id="A0A923N931"/>
<evidence type="ECO:0000313" key="6">
    <source>
        <dbReference type="EMBL" id="MBC5998425.1"/>
    </source>
</evidence>
<dbReference type="NCBIfam" id="TIGR00479">
    <property type="entry name" value="rumA"/>
    <property type="match status" value="1"/>
</dbReference>
<dbReference type="Gene3D" id="3.40.50.150">
    <property type="entry name" value="Vaccinia Virus protein VP39"/>
    <property type="match status" value="1"/>
</dbReference>
<dbReference type="Pfam" id="PF05958">
    <property type="entry name" value="tRNA_U5-meth_tr"/>
    <property type="match status" value="1"/>
</dbReference>
<dbReference type="PANTHER" id="PTHR11061">
    <property type="entry name" value="RNA M5U METHYLTRANSFERASE"/>
    <property type="match status" value="1"/>
</dbReference>
<dbReference type="EMBL" id="JACRWC010000002">
    <property type="protein sequence ID" value="MBC5998425.1"/>
    <property type="molecule type" value="Genomic_DNA"/>
</dbReference>
<evidence type="ECO:0000256" key="3">
    <source>
        <dbReference type="ARBA" id="ARBA00022691"/>
    </source>
</evidence>
<keyword evidence="3 4" id="KW-0949">S-adenosyl-L-methionine</keyword>
<dbReference type="CDD" id="cd02440">
    <property type="entry name" value="AdoMet_MTases"/>
    <property type="match status" value="1"/>
</dbReference>
<sequence>MEIREVCRDKDICGGCVYQGVPYEEQLSNKFGEVKGLLDKKDIRYGELLPIEGAPSRYGYRNKMEYTFGDMEKNGPMTLGMHKKKHFMSIVTVDQCQLVHEDFNVILRGVLEFASSHGYTHYHKKAHKGLMRHLIVRRGIRTGELLVNVVTSSEDGFDENAFVEMIRALPLENQVVGILRTINDRLADAVYCDELRVLWGRDYYNEEILGLKFKVSAFSFFQTNVDAVERLYSYAVSLIDDFENKEVFDLYCGTGTITQVLARKAKEVIGIELVEEAVEAAKANAALNGLDNCRFLAGDVFEVLDSLPDKPEVIVVDPPRVGISSNALEKIIGYGVKQIVYISCNPKSLADNLYYMQYYGYEIKSVKPFDNFPGTKHTECVAVLEKVKK</sequence>
<dbReference type="GO" id="GO:0070475">
    <property type="term" value="P:rRNA base methylation"/>
    <property type="evidence" value="ECO:0007669"/>
    <property type="project" value="TreeGrafter"/>
</dbReference>
<evidence type="ECO:0000256" key="2">
    <source>
        <dbReference type="ARBA" id="ARBA00022679"/>
    </source>
</evidence>
<feature type="active site" description="Nucleophile" evidence="4">
    <location>
        <position position="344"/>
    </location>
</feature>
<keyword evidence="1 4" id="KW-0489">Methyltransferase</keyword>
<gene>
    <name evidence="6" type="primary">rlmD</name>
    <name evidence="6" type="ORF">H8876_00095</name>
</gene>
<reference evidence="6" key="1">
    <citation type="submission" date="2020-08" db="EMBL/GenBank/DDBJ databases">
        <authorList>
            <person name="Liu C."/>
            <person name="Sun Q."/>
        </authorList>
    </citation>
    <scope>NUCLEOTIDE SEQUENCE</scope>
    <source>
        <strain evidence="6">BX16</strain>
    </source>
</reference>
<dbReference type="InterPro" id="IPR030390">
    <property type="entry name" value="MeTrfase_TrmA_AS"/>
</dbReference>
<organism evidence="6 7">
    <name type="scientific">Lentihominibacter faecis</name>
    <dbReference type="NCBI Taxonomy" id="2764712"/>
    <lineage>
        <taxon>Bacteria</taxon>
        <taxon>Bacillati</taxon>
        <taxon>Bacillota</taxon>
        <taxon>Clostridia</taxon>
        <taxon>Peptostreptococcales</taxon>
        <taxon>Anaerovoracaceae</taxon>
        <taxon>Lentihominibacter</taxon>
    </lineage>
</organism>
<dbReference type="InterPro" id="IPR010280">
    <property type="entry name" value="U5_MeTrfase_fam"/>
</dbReference>
<feature type="active site" evidence="5">
    <location>
        <position position="344"/>
    </location>
</feature>
<evidence type="ECO:0000256" key="1">
    <source>
        <dbReference type="ARBA" id="ARBA00022603"/>
    </source>
</evidence>
<feature type="binding site" evidence="4">
    <location>
        <position position="222"/>
    </location>
    <ligand>
        <name>S-adenosyl-L-methionine</name>
        <dbReference type="ChEBI" id="CHEBI:59789"/>
    </ligand>
</feature>
<dbReference type="Gene3D" id="2.40.50.1070">
    <property type="match status" value="1"/>
</dbReference>
<feature type="binding site" evidence="4">
    <location>
        <position position="272"/>
    </location>
    <ligand>
        <name>S-adenosyl-L-methionine</name>
        <dbReference type="ChEBI" id="CHEBI:59789"/>
    </ligand>
</feature>
<evidence type="ECO:0000256" key="4">
    <source>
        <dbReference type="PROSITE-ProRule" id="PRU01024"/>
    </source>
</evidence>
<dbReference type="PROSITE" id="PS01230">
    <property type="entry name" value="TRMA_1"/>
    <property type="match status" value="1"/>
</dbReference>
<proteinExistence type="inferred from homology"/>
<name>A0A923N931_9FIRM</name>
<dbReference type="InterPro" id="IPR029063">
    <property type="entry name" value="SAM-dependent_MTases_sf"/>
</dbReference>
<keyword evidence="2 4" id="KW-0808">Transferase</keyword>
<comment type="caution">
    <text evidence="6">The sequence shown here is derived from an EMBL/GenBank/DDBJ whole genome shotgun (WGS) entry which is preliminary data.</text>
</comment>
<evidence type="ECO:0000256" key="5">
    <source>
        <dbReference type="PROSITE-ProRule" id="PRU10015"/>
    </source>
</evidence>